<evidence type="ECO:0000313" key="2">
    <source>
        <dbReference type="Proteomes" id="UP000320672"/>
    </source>
</evidence>
<evidence type="ECO:0000313" key="1">
    <source>
        <dbReference type="EMBL" id="QDS95372.1"/>
    </source>
</evidence>
<proteinExistence type="predicted"/>
<name>A0A517MKF8_9BACT</name>
<dbReference type="AlphaFoldDB" id="A0A517MKF8"/>
<gene>
    <name evidence="1" type="ORF">FF011L_41680</name>
</gene>
<dbReference type="Proteomes" id="UP000320672">
    <property type="component" value="Chromosome"/>
</dbReference>
<dbReference type="KEGG" id="rml:FF011L_41680"/>
<dbReference type="RefSeq" id="WP_145353468.1">
    <property type="nucleotide sequence ID" value="NZ_CP036262.1"/>
</dbReference>
<dbReference type="OrthoDB" id="283021at2"/>
<protein>
    <submittedName>
        <fullName evidence="1">Uncharacterized protein</fullName>
    </submittedName>
</protein>
<dbReference type="EMBL" id="CP036262">
    <property type="protein sequence ID" value="QDS95372.1"/>
    <property type="molecule type" value="Genomic_DNA"/>
</dbReference>
<keyword evidence="2" id="KW-1185">Reference proteome</keyword>
<organism evidence="1 2">
    <name type="scientific">Roseimaritima multifibrata</name>
    <dbReference type="NCBI Taxonomy" id="1930274"/>
    <lineage>
        <taxon>Bacteria</taxon>
        <taxon>Pseudomonadati</taxon>
        <taxon>Planctomycetota</taxon>
        <taxon>Planctomycetia</taxon>
        <taxon>Pirellulales</taxon>
        <taxon>Pirellulaceae</taxon>
        <taxon>Roseimaritima</taxon>
    </lineage>
</organism>
<reference evidence="1 2" key="1">
    <citation type="submission" date="2019-02" db="EMBL/GenBank/DDBJ databases">
        <title>Deep-cultivation of Planctomycetes and their phenomic and genomic characterization uncovers novel biology.</title>
        <authorList>
            <person name="Wiegand S."/>
            <person name="Jogler M."/>
            <person name="Boedeker C."/>
            <person name="Pinto D."/>
            <person name="Vollmers J."/>
            <person name="Rivas-Marin E."/>
            <person name="Kohn T."/>
            <person name="Peeters S.H."/>
            <person name="Heuer A."/>
            <person name="Rast P."/>
            <person name="Oberbeckmann S."/>
            <person name="Bunk B."/>
            <person name="Jeske O."/>
            <person name="Meyerdierks A."/>
            <person name="Storesund J.E."/>
            <person name="Kallscheuer N."/>
            <person name="Luecker S."/>
            <person name="Lage O.M."/>
            <person name="Pohl T."/>
            <person name="Merkel B.J."/>
            <person name="Hornburger P."/>
            <person name="Mueller R.-W."/>
            <person name="Bruemmer F."/>
            <person name="Labrenz M."/>
            <person name="Spormann A.M."/>
            <person name="Op den Camp H."/>
            <person name="Overmann J."/>
            <person name="Amann R."/>
            <person name="Jetten M.S.M."/>
            <person name="Mascher T."/>
            <person name="Medema M.H."/>
            <person name="Devos D.P."/>
            <person name="Kaster A.-K."/>
            <person name="Ovreas L."/>
            <person name="Rohde M."/>
            <person name="Galperin M.Y."/>
            <person name="Jogler C."/>
        </authorList>
    </citation>
    <scope>NUCLEOTIDE SEQUENCE [LARGE SCALE GENOMIC DNA]</scope>
    <source>
        <strain evidence="1 2">FF011L</strain>
    </source>
</reference>
<accession>A0A517MKF8</accession>
<sequence length="173" mass="18774">MSFSETWATFKLLHLSKPASDRILYKTVRGRTIASVLEINIASLERTERLIGWLRTQGNEGAIRYAAIDMFEMGEGAQQVGLKTFHQKLASLGVKPLPIPGTPQQGLPRIANTLGGVDLIIFSGEASELQSPTLQPLLTRATHQNSIILAHQDGVMSLVAPPQQLVAPLQKAA</sequence>